<protein>
    <submittedName>
        <fullName evidence="1">Uncharacterized protein</fullName>
    </submittedName>
</protein>
<reference evidence="2" key="1">
    <citation type="submission" date="2018-09" db="EMBL/GenBank/DDBJ databases">
        <title>Complete genome of Klebsiella pneumoniae phage Pylas.</title>
        <authorList>
            <person name="Powell J.E."/>
            <person name="Lessor L."/>
            <person name="O'Leary C.J."/>
            <person name="Liu M."/>
        </authorList>
    </citation>
    <scope>NUCLEOTIDE SEQUENCE [LARGE SCALE GENOMIC DNA]</scope>
</reference>
<gene>
    <name evidence="1" type="ORF">Pylas_070</name>
</gene>
<accession>A0A3G3BYM3</accession>
<proteinExistence type="predicted"/>
<name>A0A3G3BYM3_9CAUD</name>
<dbReference type="Proteomes" id="UP000278488">
    <property type="component" value="Segment"/>
</dbReference>
<dbReference type="EMBL" id="MH899585">
    <property type="protein sequence ID" value="AYP69324.1"/>
    <property type="molecule type" value="Genomic_DNA"/>
</dbReference>
<sequence>MSELNELDVLKQRADQLGISYHPNIGVDKLREKVNAVLEGKNENVSEEETVTETKSTTKSAAQLRAEAADDAMKLVRIRLTCMDPSKADYHGEIITVGNDVVGNVKVFVPYREEFYENGYHVPNIIYKFLRDREYASVKTIKGPKGDTQQTFLAKAYSIEVLPQLTEAELEALKAQQAASKSID</sequence>
<evidence type="ECO:0000313" key="1">
    <source>
        <dbReference type="EMBL" id="AYP69324.1"/>
    </source>
</evidence>
<evidence type="ECO:0000313" key="2">
    <source>
        <dbReference type="Proteomes" id="UP000278488"/>
    </source>
</evidence>
<organism evidence="1 2">
    <name type="scientific">Klebsiella phage Pylas</name>
    <dbReference type="NCBI Taxonomy" id="2419682"/>
    <lineage>
        <taxon>Viruses</taxon>
        <taxon>Duplodnaviria</taxon>
        <taxon>Heunggongvirae</taxon>
        <taxon>Uroviricota</taxon>
        <taxon>Caudoviricetes</taxon>
        <taxon>Schitoviridae</taxon>
        <taxon>Humphriesvirinae</taxon>
        <taxon>Pylasvirus</taxon>
        <taxon>Pylasvirus pylas</taxon>
    </lineage>
</organism>
<keyword evidence="2" id="KW-1185">Reference proteome</keyword>